<accession>A0ABZ0AZ20</accession>
<reference evidence="1 2" key="1">
    <citation type="submission" date="2023-08" db="EMBL/GenBank/DDBJ databases">
        <title>Rhodoferax potami sp. nov. and Rhodoferax mekongensis sp. nov., isolated from the Mekong River in Thailand.</title>
        <authorList>
            <person name="Kitikhun S."/>
            <person name="Charoenyingcharoen P."/>
            <person name="Siriarchawattana P."/>
            <person name="Likhitrattanapisal S."/>
            <person name="Nilsakha T."/>
            <person name="Chanpet A."/>
            <person name="Rattanawaree P."/>
            <person name="Ingsriswang S."/>
        </authorList>
    </citation>
    <scope>NUCLEOTIDE SEQUENCE [LARGE SCALE GENOMIC DNA]</scope>
    <source>
        <strain evidence="1 2">TBRC 17307</strain>
    </source>
</reference>
<dbReference type="InterPro" id="IPR007690">
    <property type="entry name" value="T2SS_GspM"/>
</dbReference>
<dbReference type="EMBL" id="CP132507">
    <property type="protein sequence ID" value="WNO04734.1"/>
    <property type="molecule type" value="Genomic_DNA"/>
</dbReference>
<sequence>MSRSDTPPSAAARWWAQRPARERRLLTLAVVLVLGALLWTMGIAPALSTVKAYPAQRGTLDAQLQTMQTLQMRAQNLKGQPAVDGRAAQAALQSAVASLGTKANLLVIGQQATVTLKGLDAAVLAQWLARTRSEARLVPAQAKLSREGSNWSGTVQFNLPGG</sequence>
<organism evidence="1 2">
    <name type="scientific">Rhodoferax mekongensis</name>
    <dbReference type="NCBI Taxonomy" id="3068341"/>
    <lineage>
        <taxon>Bacteria</taxon>
        <taxon>Pseudomonadati</taxon>
        <taxon>Pseudomonadota</taxon>
        <taxon>Betaproteobacteria</taxon>
        <taxon>Burkholderiales</taxon>
        <taxon>Comamonadaceae</taxon>
        <taxon>Rhodoferax</taxon>
    </lineage>
</organism>
<name>A0ABZ0AZ20_9BURK</name>
<evidence type="ECO:0000313" key="1">
    <source>
        <dbReference type="EMBL" id="WNO04734.1"/>
    </source>
</evidence>
<evidence type="ECO:0000313" key="2">
    <source>
        <dbReference type="Proteomes" id="UP001302257"/>
    </source>
</evidence>
<dbReference type="Pfam" id="PF04612">
    <property type="entry name" value="T2SSM"/>
    <property type="match status" value="1"/>
</dbReference>
<gene>
    <name evidence="1" type="primary">gspM</name>
    <name evidence="1" type="ORF">RAN89_17875</name>
</gene>
<proteinExistence type="predicted"/>
<dbReference type="RefSeq" id="WP_313867564.1">
    <property type="nucleotide sequence ID" value="NZ_CP132507.1"/>
</dbReference>
<dbReference type="Proteomes" id="UP001302257">
    <property type="component" value="Chromosome"/>
</dbReference>
<protein>
    <submittedName>
        <fullName evidence="1">Type II secretion system protein GspM</fullName>
    </submittedName>
</protein>
<keyword evidence="2" id="KW-1185">Reference proteome</keyword>